<dbReference type="AlphaFoldDB" id="A0A3L7AGQ2"/>
<name>A0A3L7AGQ2_9MICO</name>
<feature type="transmembrane region" description="Helical" evidence="1">
    <location>
        <begin position="275"/>
        <end position="295"/>
    </location>
</feature>
<keyword evidence="3" id="KW-1185">Reference proteome</keyword>
<feature type="transmembrane region" description="Helical" evidence="1">
    <location>
        <begin position="146"/>
        <end position="170"/>
    </location>
</feature>
<feature type="transmembrane region" description="Helical" evidence="1">
    <location>
        <begin position="404"/>
        <end position="426"/>
    </location>
</feature>
<protein>
    <submittedName>
        <fullName evidence="2">Uncharacterized protein</fullName>
    </submittedName>
</protein>
<proteinExistence type="predicted"/>
<dbReference type="Proteomes" id="UP000269438">
    <property type="component" value="Unassembled WGS sequence"/>
</dbReference>
<sequence length="430" mass="45144">MAAEDTSATPQTHPSLDTALGDIDAAEQTNPSLAEILGEAGTTVPLVNPSLGLAILREQERYWATLGRHVMGAAFPLAGIAILAGVGELSRGSATDIALRFEISTGSALGALGILATIIVALQIAVRTPGDDPDDAVPEQLARQRVLESLAEVAGMAAIAVAVATAIANFPVDDVVDIPAQFGPPFGGLLLAVLAADAACASENRLDPLVRQASRKIVLARIDQLLRSHASLRTPPFWLRIAQILFVVVGVPAGVTAISVLLWPATTQWSIPVRASTLVFLTVFYAVGSTLYVQARLRRQTIRAVEVGTVVLGVGITTVSIIAALGLGGSLHDIVLSDTRGLIVHILASSFLVFIPLVVVFLLCGRLPGGYPGIGLDAILVMSRFRMRQERGTAVAPRRAYGRWVWIGVTLLGLLGVAGVVLLYVLNPEL</sequence>
<keyword evidence="1" id="KW-0472">Membrane</keyword>
<feature type="transmembrane region" description="Helical" evidence="1">
    <location>
        <begin position="307"/>
        <end position="330"/>
    </location>
</feature>
<organism evidence="2 3">
    <name type="scientific">Mycetocola lacteus</name>
    <dbReference type="NCBI Taxonomy" id="76637"/>
    <lineage>
        <taxon>Bacteria</taxon>
        <taxon>Bacillati</taxon>
        <taxon>Actinomycetota</taxon>
        <taxon>Actinomycetes</taxon>
        <taxon>Micrococcales</taxon>
        <taxon>Microbacteriaceae</taxon>
        <taxon>Mycetocola</taxon>
    </lineage>
</organism>
<feature type="transmembrane region" description="Helical" evidence="1">
    <location>
        <begin position="237"/>
        <end position="263"/>
    </location>
</feature>
<dbReference type="OrthoDB" id="5105928at2"/>
<evidence type="ECO:0000313" key="3">
    <source>
        <dbReference type="Proteomes" id="UP000269438"/>
    </source>
</evidence>
<evidence type="ECO:0000256" key="1">
    <source>
        <dbReference type="SAM" id="Phobius"/>
    </source>
</evidence>
<feature type="transmembrane region" description="Helical" evidence="1">
    <location>
        <begin position="66"/>
        <end position="86"/>
    </location>
</feature>
<feature type="transmembrane region" description="Helical" evidence="1">
    <location>
        <begin position="342"/>
        <end position="364"/>
    </location>
</feature>
<accession>A0A3L7AGQ2</accession>
<feature type="transmembrane region" description="Helical" evidence="1">
    <location>
        <begin position="106"/>
        <end position="126"/>
    </location>
</feature>
<reference evidence="2 3" key="1">
    <citation type="submission" date="2018-10" db="EMBL/GenBank/DDBJ databases">
        <authorList>
            <person name="Li J."/>
        </authorList>
    </citation>
    <scope>NUCLEOTIDE SEQUENCE [LARGE SCALE GENOMIC DNA]</scope>
    <source>
        <strain evidence="2 3">JCM 11654</strain>
    </source>
</reference>
<gene>
    <name evidence="2" type="ORF">D9V34_15470</name>
</gene>
<dbReference type="EMBL" id="RCUY01000015">
    <property type="protein sequence ID" value="RLP79204.1"/>
    <property type="molecule type" value="Genomic_DNA"/>
</dbReference>
<keyword evidence="1" id="KW-1133">Transmembrane helix</keyword>
<feature type="transmembrane region" description="Helical" evidence="1">
    <location>
        <begin position="182"/>
        <end position="201"/>
    </location>
</feature>
<dbReference type="RefSeq" id="WP_121689382.1">
    <property type="nucleotide sequence ID" value="NZ_RCUY01000015.1"/>
</dbReference>
<comment type="caution">
    <text evidence="2">The sequence shown here is derived from an EMBL/GenBank/DDBJ whole genome shotgun (WGS) entry which is preliminary data.</text>
</comment>
<evidence type="ECO:0000313" key="2">
    <source>
        <dbReference type="EMBL" id="RLP79204.1"/>
    </source>
</evidence>
<keyword evidence="1" id="KW-0812">Transmembrane</keyword>